<accession>A0A4R5M5I3</accession>
<dbReference type="InterPro" id="IPR005498">
    <property type="entry name" value="T4SS_VirB10/TraB/TrbI"/>
</dbReference>
<name>A0A4R5M5I3_9BURK</name>
<evidence type="ECO:0000313" key="9">
    <source>
        <dbReference type="EMBL" id="TDG21212.1"/>
    </source>
</evidence>
<keyword evidence="5 8" id="KW-1133">Transmembrane helix</keyword>
<reference evidence="9 10" key="1">
    <citation type="submission" date="2019-03" db="EMBL/GenBank/DDBJ databases">
        <title>Paraburkholderia sp. 4M-K11, isolated from subtropical forest soil.</title>
        <authorList>
            <person name="Gao Z.-H."/>
            <person name="Qiu L.-H."/>
        </authorList>
    </citation>
    <scope>NUCLEOTIDE SEQUENCE [LARGE SCALE GENOMIC DNA]</scope>
    <source>
        <strain evidence="9 10">4M-K11</strain>
    </source>
</reference>
<keyword evidence="4 8" id="KW-0812">Transmembrane</keyword>
<dbReference type="InterPro" id="IPR047695">
    <property type="entry name" value="T4SS_VirB10/PtlG"/>
</dbReference>
<evidence type="ECO:0000313" key="10">
    <source>
        <dbReference type="Proteomes" id="UP000295722"/>
    </source>
</evidence>
<comment type="subcellular location">
    <subcellularLocation>
        <location evidence="1">Cell membrane</location>
        <topology evidence="1">Single-pass membrane protein</topology>
    </subcellularLocation>
</comment>
<protein>
    <submittedName>
        <fullName evidence="9">TrbI/VirB10 family protein</fullName>
    </submittedName>
</protein>
<feature type="region of interest" description="Disordered" evidence="7">
    <location>
        <begin position="70"/>
        <end position="90"/>
    </location>
</feature>
<keyword evidence="6 8" id="KW-0472">Membrane</keyword>
<keyword evidence="10" id="KW-1185">Reference proteome</keyword>
<evidence type="ECO:0000256" key="6">
    <source>
        <dbReference type="ARBA" id="ARBA00023136"/>
    </source>
</evidence>
<dbReference type="AlphaFoldDB" id="A0A4R5M5I3"/>
<dbReference type="RefSeq" id="WP_133197121.1">
    <property type="nucleotide sequence ID" value="NZ_JBHUCW010000022.1"/>
</dbReference>
<dbReference type="CDD" id="cd16429">
    <property type="entry name" value="VirB10"/>
    <property type="match status" value="1"/>
</dbReference>
<organism evidence="9 10">
    <name type="scientific">Paraburkholderia silviterrae</name>
    <dbReference type="NCBI Taxonomy" id="2528715"/>
    <lineage>
        <taxon>Bacteria</taxon>
        <taxon>Pseudomonadati</taxon>
        <taxon>Pseudomonadota</taxon>
        <taxon>Betaproteobacteria</taxon>
        <taxon>Burkholderiales</taxon>
        <taxon>Burkholderiaceae</taxon>
        <taxon>Paraburkholderia</taxon>
    </lineage>
</organism>
<dbReference type="Pfam" id="PF03743">
    <property type="entry name" value="TrbI"/>
    <property type="match status" value="1"/>
</dbReference>
<dbReference type="GO" id="GO:0005886">
    <property type="term" value="C:plasma membrane"/>
    <property type="evidence" value="ECO:0007669"/>
    <property type="project" value="UniProtKB-SubCell"/>
</dbReference>
<dbReference type="EMBL" id="SMRP01000012">
    <property type="protein sequence ID" value="TDG21212.1"/>
    <property type="molecule type" value="Genomic_DNA"/>
</dbReference>
<dbReference type="OrthoDB" id="9766860at2"/>
<evidence type="ECO:0000256" key="2">
    <source>
        <dbReference type="ARBA" id="ARBA00010265"/>
    </source>
</evidence>
<dbReference type="NCBIfam" id="NF038091">
    <property type="entry name" value="T4SS_VirB10"/>
    <property type="match status" value="1"/>
</dbReference>
<evidence type="ECO:0000256" key="1">
    <source>
        <dbReference type="ARBA" id="ARBA00004162"/>
    </source>
</evidence>
<dbReference type="Proteomes" id="UP000295722">
    <property type="component" value="Unassembled WGS sequence"/>
</dbReference>
<proteinExistence type="inferred from homology"/>
<evidence type="ECO:0000256" key="5">
    <source>
        <dbReference type="ARBA" id="ARBA00022989"/>
    </source>
</evidence>
<gene>
    <name evidence="9" type="ORF">EYW47_22885</name>
</gene>
<evidence type="ECO:0000256" key="7">
    <source>
        <dbReference type="SAM" id="MobiDB-lite"/>
    </source>
</evidence>
<feature type="region of interest" description="Disordered" evidence="7">
    <location>
        <begin position="1"/>
        <end position="28"/>
    </location>
</feature>
<evidence type="ECO:0000256" key="4">
    <source>
        <dbReference type="ARBA" id="ARBA00022692"/>
    </source>
</evidence>
<comment type="similarity">
    <text evidence="2">Belongs to the TrbI/VirB10 family.</text>
</comment>
<dbReference type="Gene3D" id="2.40.128.260">
    <property type="entry name" value="Type IV secretion system, VirB10/TraB/TrbI"/>
    <property type="match status" value="2"/>
</dbReference>
<feature type="transmembrane region" description="Helical" evidence="8">
    <location>
        <begin position="36"/>
        <end position="58"/>
    </location>
</feature>
<dbReference type="InterPro" id="IPR042217">
    <property type="entry name" value="T4SS_VirB10/TrbI"/>
</dbReference>
<comment type="caution">
    <text evidence="9">The sequence shown here is derived from an EMBL/GenBank/DDBJ whole genome shotgun (WGS) entry which is preliminary data.</text>
</comment>
<evidence type="ECO:0000256" key="8">
    <source>
        <dbReference type="SAM" id="Phobius"/>
    </source>
</evidence>
<sequence length="407" mass="42010">MSDEINLNPSPVEPAGIGERGVPGVGRTKRKSPFRLLPIVLGIVLVMLFGAIAVGVAIKRWSAQQHAESEAARVEAQKEKPSDDRHDFGRDQAKIEKQRAEEAAMGSAAAAASAALSTPAHADAASATQATAAGGNGAAAATAASAVETAAQRKLDGDVLLNFNNDQKMPGAAGAGGLPGLAGLTAQHPDFAKDGLDGKLQPSKLATVKAELMPSRDFLLIAGTTIPCVQGAEIVTDYPGMTACHVSKDVYSANGKVLLIERGSEVLGEQRQALMQGQARIFVIWTRLTTPDGVKVELDSPAADALGGSGLPAYVDNHFWTRFGGAMMVSLISDAGQALSTIAANSGSGSNGIQFNNTTNAGGEVAAEALRNTINVPPTAYSKYGSMTTIFVARDVDFSGVYELATP</sequence>
<keyword evidence="3" id="KW-1003">Cell membrane</keyword>
<evidence type="ECO:0000256" key="3">
    <source>
        <dbReference type="ARBA" id="ARBA00022475"/>
    </source>
</evidence>